<accession>A0A099NJM0</accession>
<dbReference type="EMBL" id="JQFK01002446">
    <property type="protein sequence ID" value="KGK32304.1"/>
    <property type="molecule type" value="Genomic_DNA"/>
</dbReference>
<evidence type="ECO:0000313" key="2">
    <source>
        <dbReference type="Proteomes" id="UP000029867"/>
    </source>
</evidence>
<name>A0A099NJM0_PICKU</name>
<feature type="non-terminal residue" evidence="1">
    <location>
        <position position="14"/>
    </location>
</feature>
<dbReference type="HOGENOM" id="CLU_3435793_0_0_1"/>
<sequence>SGKPLLVTVLHMAL</sequence>
<feature type="non-terminal residue" evidence="1">
    <location>
        <position position="1"/>
    </location>
</feature>
<reference evidence="2" key="1">
    <citation type="journal article" date="2014" name="Microb. Cell Fact.">
        <title>Exploiting Issatchenkia orientalis SD108 for succinic acid production.</title>
        <authorList>
            <person name="Xiao H."/>
            <person name="Shao Z."/>
            <person name="Jiang Y."/>
            <person name="Dole S."/>
            <person name="Zhao H."/>
        </authorList>
    </citation>
    <scope>NUCLEOTIDE SEQUENCE [LARGE SCALE GENOMIC DNA]</scope>
    <source>
        <strain evidence="2">SD108</strain>
    </source>
</reference>
<comment type="caution">
    <text evidence="1">The sequence shown here is derived from an EMBL/GenBank/DDBJ whole genome shotgun (WGS) entry which is preliminary data.</text>
</comment>
<evidence type="ECO:0000313" key="1">
    <source>
        <dbReference type="EMBL" id="KGK32304.1"/>
    </source>
</evidence>
<organism evidence="1 2">
    <name type="scientific">Pichia kudriavzevii</name>
    <name type="common">Yeast</name>
    <name type="synonym">Issatchenkia orientalis</name>
    <dbReference type="NCBI Taxonomy" id="4909"/>
    <lineage>
        <taxon>Eukaryota</taxon>
        <taxon>Fungi</taxon>
        <taxon>Dikarya</taxon>
        <taxon>Ascomycota</taxon>
        <taxon>Saccharomycotina</taxon>
        <taxon>Pichiomycetes</taxon>
        <taxon>Pichiales</taxon>
        <taxon>Pichiaceae</taxon>
        <taxon>Pichia</taxon>
    </lineage>
</organism>
<proteinExistence type="predicted"/>
<protein>
    <submittedName>
        <fullName evidence="1">Uncharacterized protein</fullName>
    </submittedName>
</protein>
<dbReference type="Proteomes" id="UP000029867">
    <property type="component" value="Unassembled WGS sequence"/>
</dbReference>
<gene>
    <name evidence="1" type="ORF">JL09_g7089</name>
</gene>